<evidence type="ECO:0000313" key="12">
    <source>
        <dbReference type="Proteomes" id="UP000215509"/>
    </source>
</evidence>
<keyword evidence="7" id="KW-0804">Transcription</keyword>
<dbReference type="InterPro" id="IPR009057">
    <property type="entry name" value="Homeodomain-like_sf"/>
</dbReference>
<evidence type="ECO:0000256" key="1">
    <source>
        <dbReference type="ARBA" id="ARBA00004496"/>
    </source>
</evidence>
<dbReference type="GO" id="GO:0000160">
    <property type="term" value="P:phosphorelay signal transduction system"/>
    <property type="evidence" value="ECO:0007669"/>
    <property type="project" value="UniProtKB-KW"/>
</dbReference>
<keyword evidence="4" id="KW-0902">Two-component regulatory system</keyword>
<dbReference type="EMBL" id="NMQW01000008">
    <property type="protein sequence ID" value="OXM87328.1"/>
    <property type="molecule type" value="Genomic_DNA"/>
</dbReference>
<keyword evidence="2" id="KW-0963">Cytoplasm</keyword>
<dbReference type="Proteomes" id="UP000215509">
    <property type="component" value="Unassembled WGS sequence"/>
</dbReference>
<dbReference type="PROSITE" id="PS01124">
    <property type="entry name" value="HTH_ARAC_FAMILY_2"/>
    <property type="match status" value="1"/>
</dbReference>
<proteinExistence type="predicted"/>
<name>A0A229UV83_9BACL</name>
<feature type="modified residue" description="4-aspartylphosphate" evidence="8">
    <location>
        <position position="55"/>
    </location>
</feature>
<dbReference type="SMART" id="SM00448">
    <property type="entry name" value="REC"/>
    <property type="match status" value="1"/>
</dbReference>
<feature type="domain" description="HTH araC/xylS-type" evidence="9">
    <location>
        <begin position="429"/>
        <end position="527"/>
    </location>
</feature>
<evidence type="ECO:0000256" key="2">
    <source>
        <dbReference type="ARBA" id="ARBA00022490"/>
    </source>
</evidence>
<dbReference type="SUPFAM" id="SSF52172">
    <property type="entry name" value="CheY-like"/>
    <property type="match status" value="1"/>
</dbReference>
<keyword evidence="12" id="KW-1185">Reference proteome</keyword>
<comment type="subcellular location">
    <subcellularLocation>
        <location evidence="1">Cytoplasm</location>
    </subcellularLocation>
</comment>
<dbReference type="Pfam" id="PF00072">
    <property type="entry name" value="Response_reg"/>
    <property type="match status" value="1"/>
</dbReference>
<keyword evidence="3 8" id="KW-0597">Phosphoprotein</keyword>
<feature type="domain" description="Response regulatory" evidence="10">
    <location>
        <begin position="3"/>
        <end position="120"/>
    </location>
</feature>
<dbReference type="SUPFAM" id="SSF46689">
    <property type="entry name" value="Homeodomain-like"/>
    <property type="match status" value="2"/>
</dbReference>
<reference evidence="11 12" key="1">
    <citation type="submission" date="2017-07" db="EMBL/GenBank/DDBJ databases">
        <title>Genome sequencing and assembly of Paenibacillus rigui.</title>
        <authorList>
            <person name="Mayilraj S."/>
        </authorList>
    </citation>
    <scope>NUCLEOTIDE SEQUENCE [LARGE SCALE GENOMIC DNA]</scope>
    <source>
        <strain evidence="11 12">JCM 16352</strain>
    </source>
</reference>
<accession>A0A229UV83</accession>
<dbReference type="Gene3D" id="3.40.50.2300">
    <property type="match status" value="1"/>
</dbReference>
<dbReference type="GO" id="GO:0003700">
    <property type="term" value="F:DNA-binding transcription factor activity"/>
    <property type="evidence" value="ECO:0007669"/>
    <property type="project" value="InterPro"/>
</dbReference>
<dbReference type="InterPro" id="IPR011006">
    <property type="entry name" value="CheY-like_superfamily"/>
</dbReference>
<keyword evidence="5" id="KW-0805">Transcription regulation</keyword>
<dbReference type="InterPro" id="IPR041522">
    <property type="entry name" value="CdaR_GGDEF"/>
</dbReference>
<keyword evidence="6 11" id="KW-0238">DNA-binding</keyword>
<evidence type="ECO:0000259" key="10">
    <source>
        <dbReference type="PROSITE" id="PS50110"/>
    </source>
</evidence>
<dbReference type="PANTHER" id="PTHR42713">
    <property type="entry name" value="HISTIDINE KINASE-RELATED"/>
    <property type="match status" value="1"/>
</dbReference>
<evidence type="ECO:0000256" key="4">
    <source>
        <dbReference type="ARBA" id="ARBA00023012"/>
    </source>
</evidence>
<dbReference type="GO" id="GO:0043565">
    <property type="term" value="F:sequence-specific DNA binding"/>
    <property type="evidence" value="ECO:0007669"/>
    <property type="project" value="InterPro"/>
</dbReference>
<dbReference type="Pfam" id="PF12833">
    <property type="entry name" value="HTH_18"/>
    <property type="match status" value="1"/>
</dbReference>
<dbReference type="AlphaFoldDB" id="A0A229UV83"/>
<dbReference type="OrthoDB" id="342399at2"/>
<evidence type="ECO:0000256" key="8">
    <source>
        <dbReference type="PROSITE-ProRule" id="PRU00169"/>
    </source>
</evidence>
<evidence type="ECO:0000256" key="3">
    <source>
        <dbReference type="ARBA" id="ARBA00022553"/>
    </source>
</evidence>
<dbReference type="PANTHER" id="PTHR42713:SF3">
    <property type="entry name" value="TRANSCRIPTIONAL REGULATORY PROTEIN HPTR"/>
    <property type="match status" value="1"/>
</dbReference>
<dbReference type="PROSITE" id="PS50110">
    <property type="entry name" value="RESPONSE_REGULATORY"/>
    <property type="match status" value="1"/>
</dbReference>
<dbReference type="Gene3D" id="1.10.10.60">
    <property type="entry name" value="Homeodomain-like"/>
    <property type="match status" value="2"/>
</dbReference>
<dbReference type="SMART" id="SM00342">
    <property type="entry name" value="HTH_ARAC"/>
    <property type="match status" value="1"/>
</dbReference>
<sequence>MLRVLIAEDEDMIRDKIRNNIDWQANGFGEIYEAGDGNEAWRLFLQHRPEIVITDIQMPEMNGIELTKLIKQGFPECRVIIISGHAEFDYAVESIRLNVYDYILKPFQCKNLLIKILKAKKDIEYSQHELEAREEMRRQLIENREMLREKFFRDLLSHCVVNEPLKQISYLGLNDLQARSYHVIALQIDSVLEGASDEDLYITNLMLYQWLERETVGKEPIYLVINYKLEQLVLIGFDHIHALTAKLEQWIERAWMEKGCRLTAGIGGMCASLQAMYGSYQEACTAVTLSKIHGRGIVYTISDLNSEREAYSKQLQMLVDHQLYGHMKYGLFQDIKNDVDEILFEIKNARMDPEACGNVINHMLLLAYKAVNELGFNAFQIIGRAELYRVNVGDFEDFEMLRKHILHIFQQINQHIHMKHNNRNVSLVITIKQYLDEHYNEHITLTSLAKEFKISPSYLSLLFREQTSLNFIDYLTKIRIDKAKELLRTSDLRNYEIAERIGYRDAHYFSAAFKKAVGTNPTEYREYLDHKENV</sequence>
<gene>
    <name evidence="11" type="ORF">CF651_06770</name>
</gene>
<dbReference type="InterPro" id="IPR001789">
    <property type="entry name" value="Sig_transdc_resp-reg_receiver"/>
</dbReference>
<evidence type="ECO:0000259" key="9">
    <source>
        <dbReference type="PROSITE" id="PS01124"/>
    </source>
</evidence>
<dbReference type="InterPro" id="IPR051552">
    <property type="entry name" value="HptR"/>
</dbReference>
<evidence type="ECO:0000313" key="11">
    <source>
        <dbReference type="EMBL" id="OXM87328.1"/>
    </source>
</evidence>
<organism evidence="11 12">
    <name type="scientific">Paenibacillus rigui</name>
    <dbReference type="NCBI Taxonomy" id="554312"/>
    <lineage>
        <taxon>Bacteria</taxon>
        <taxon>Bacillati</taxon>
        <taxon>Bacillota</taxon>
        <taxon>Bacilli</taxon>
        <taxon>Bacillales</taxon>
        <taxon>Paenibacillaceae</taxon>
        <taxon>Paenibacillus</taxon>
    </lineage>
</organism>
<evidence type="ECO:0000256" key="7">
    <source>
        <dbReference type="ARBA" id="ARBA00023163"/>
    </source>
</evidence>
<protein>
    <submittedName>
        <fullName evidence="11">DNA-binding response regulator</fullName>
    </submittedName>
</protein>
<comment type="caution">
    <text evidence="11">The sequence shown here is derived from an EMBL/GenBank/DDBJ whole genome shotgun (WGS) entry which is preliminary data.</text>
</comment>
<dbReference type="InterPro" id="IPR018060">
    <property type="entry name" value="HTH_AraC"/>
</dbReference>
<evidence type="ECO:0000256" key="5">
    <source>
        <dbReference type="ARBA" id="ARBA00023015"/>
    </source>
</evidence>
<dbReference type="GO" id="GO:0005737">
    <property type="term" value="C:cytoplasm"/>
    <property type="evidence" value="ECO:0007669"/>
    <property type="project" value="UniProtKB-SubCell"/>
</dbReference>
<dbReference type="CDD" id="cd17536">
    <property type="entry name" value="REC_YesN-like"/>
    <property type="match status" value="1"/>
</dbReference>
<dbReference type="RefSeq" id="WP_094014077.1">
    <property type="nucleotide sequence ID" value="NZ_NMQW01000008.1"/>
</dbReference>
<evidence type="ECO:0000256" key="6">
    <source>
        <dbReference type="ARBA" id="ARBA00023125"/>
    </source>
</evidence>
<dbReference type="Pfam" id="PF17853">
    <property type="entry name" value="GGDEF_2"/>
    <property type="match status" value="1"/>
</dbReference>